<dbReference type="Pfam" id="PF13692">
    <property type="entry name" value="Glyco_trans_1_4"/>
    <property type="match status" value="1"/>
</dbReference>
<evidence type="ECO:0000259" key="1">
    <source>
        <dbReference type="Pfam" id="PF13439"/>
    </source>
</evidence>
<name>A0A518HDU7_9BACT</name>
<gene>
    <name evidence="2" type="ORF">ElP_69860</name>
</gene>
<dbReference type="KEGG" id="tpla:ElP_69860"/>
<dbReference type="AlphaFoldDB" id="A0A518HDU7"/>
<sequence>MRIALVSRRYPPLIGGAEKVLSYLAPALADLGHEVAVLTARPPGPDVPGVEPVPTRAGSCTVRRLATSRLRFVGTWRYMNNLRERLEADPPDLAYVSMLKHDAYVAVEVGRRLGFPVVLRPEGAGATGDLSWQSWGNFGRKIGERTKQADAIVAISKAVEDELRDAGYDRSKIHRLPNGVPVPEPSWRRRDGWRDAPRAAFVGRLAPEKGLDTLIEAWPIVRRSFPAAHLTIYGEGPEGPTLGAGVGKLGLGDAITFAGPTVDPTAALRDADLFVLPSREEGMSVALLEAMALGIPVVASSIPGNRRVVSDFKDGRLAPVDDPEGLARVVVEQWTEFDRAFHMSRAARKKVEGSYSVSTMARQHDGLFRSLASARGG</sequence>
<dbReference type="Pfam" id="PF13439">
    <property type="entry name" value="Glyco_transf_4"/>
    <property type="match status" value="1"/>
</dbReference>
<accession>A0A518HDU7</accession>
<reference evidence="2 3" key="1">
    <citation type="submission" date="2019-02" db="EMBL/GenBank/DDBJ databases">
        <title>Deep-cultivation of Planctomycetes and their phenomic and genomic characterization uncovers novel biology.</title>
        <authorList>
            <person name="Wiegand S."/>
            <person name="Jogler M."/>
            <person name="Boedeker C."/>
            <person name="Pinto D."/>
            <person name="Vollmers J."/>
            <person name="Rivas-Marin E."/>
            <person name="Kohn T."/>
            <person name="Peeters S.H."/>
            <person name="Heuer A."/>
            <person name="Rast P."/>
            <person name="Oberbeckmann S."/>
            <person name="Bunk B."/>
            <person name="Jeske O."/>
            <person name="Meyerdierks A."/>
            <person name="Storesund J.E."/>
            <person name="Kallscheuer N."/>
            <person name="Luecker S."/>
            <person name="Lage O.M."/>
            <person name="Pohl T."/>
            <person name="Merkel B.J."/>
            <person name="Hornburger P."/>
            <person name="Mueller R.-W."/>
            <person name="Bruemmer F."/>
            <person name="Labrenz M."/>
            <person name="Spormann A.M."/>
            <person name="Op den Camp H."/>
            <person name="Overmann J."/>
            <person name="Amann R."/>
            <person name="Jetten M.S.M."/>
            <person name="Mascher T."/>
            <person name="Medema M.H."/>
            <person name="Devos D.P."/>
            <person name="Kaster A.-K."/>
            <person name="Ovreas L."/>
            <person name="Rohde M."/>
            <person name="Galperin M.Y."/>
            <person name="Jogler C."/>
        </authorList>
    </citation>
    <scope>NUCLEOTIDE SEQUENCE [LARGE SCALE GENOMIC DNA]</scope>
    <source>
        <strain evidence="2 3">ElP</strain>
    </source>
</reference>
<dbReference type="CDD" id="cd03801">
    <property type="entry name" value="GT4_PimA-like"/>
    <property type="match status" value="1"/>
</dbReference>
<organism evidence="2 3">
    <name type="scientific">Tautonia plasticadhaerens</name>
    <dbReference type="NCBI Taxonomy" id="2527974"/>
    <lineage>
        <taxon>Bacteria</taxon>
        <taxon>Pseudomonadati</taxon>
        <taxon>Planctomycetota</taxon>
        <taxon>Planctomycetia</taxon>
        <taxon>Isosphaerales</taxon>
        <taxon>Isosphaeraceae</taxon>
        <taxon>Tautonia</taxon>
    </lineage>
</organism>
<dbReference type="Gene3D" id="3.40.50.2000">
    <property type="entry name" value="Glycogen Phosphorylase B"/>
    <property type="match status" value="2"/>
</dbReference>
<dbReference type="PANTHER" id="PTHR45947">
    <property type="entry name" value="SULFOQUINOVOSYL TRANSFERASE SQD2"/>
    <property type="match status" value="1"/>
</dbReference>
<dbReference type="GO" id="GO:0004373">
    <property type="term" value="F:alpha-1,4-glucan glucosyltransferase (UDP-glucose donor) activity"/>
    <property type="evidence" value="ECO:0007669"/>
    <property type="project" value="UniProtKB-EC"/>
</dbReference>
<keyword evidence="2" id="KW-0808">Transferase</keyword>
<dbReference type="OrthoDB" id="232381at2"/>
<dbReference type="SUPFAM" id="SSF53756">
    <property type="entry name" value="UDP-Glycosyltransferase/glycogen phosphorylase"/>
    <property type="match status" value="1"/>
</dbReference>
<keyword evidence="3" id="KW-1185">Reference proteome</keyword>
<dbReference type="EMBL" id="CP036426">
    <property type="protein sequence ID" value="QDV39025.1"/>
    <property type="molecule type" value="Genomic_DNA"/>
</dbReference>
<dbReference type="InterPro" id="IPR050194">
    <property type="entry name" value="Glycosyltransferase_grp1"/>
</dbReference>
<dbReference type="Proteomes" id="UP000317835">
    <property type="component" value="Chromosome"/>
</dbReference>
<feature type="domain" description="Glycosyltransferase subfamily 4-like N-terminal" evidence="1">
    <location>
        <begin position="14"/>
        <end position="181"/>
    </location>
</feature>
<evidence type="ECO:0000313" key="3">
    <source>
        <dbReference type="Proteomes" id="UP000317835"/>
    </source>
</evidence>
<keyword evidence="2" id="KW-0328">Glycosyltransferase</keyword>
<dbReference type="EC" id="2.4.1.11" evidence="2"/>
<evidence type="ECO:0000313" key="2">
    <source>
        <dbReference type="EMBL" id="QDV39025.1"/>
    </source>
</evidence>
<protein>
    <submittedName>
        <fullName evidence="2">Glycogen synthase</fullName>
        <ecNumber evidence="2">2.4.1.11</ecNumber>
    </submittedName>
</protein>
<dbReference type="PANTHER" id="PTHR45947:SF3">
    <property type="entry name" value="SULFOQUINOVOSYL TRANSFERASE SQD2"/>
    <property type="match status" value="1"/>
</dbReference>
<dbReference type="RefSeq" id="WP_145277986.1">
    <property type="nucleotide sequence ID" value="NZ_CP036426.1"/>
</dbReference>
<proteinExistence type="predicted"/>
<dbReference type="InterPro" id="IPR028098">
    <property type="entry name" value="Glyco_trans_4-like_N"/>
</dbReference>